<organism evidence="1 2">
    <name type="scientific">Candidatus Taenaricola geysiri</name>
    <dbReference type="NCBI Taxonomy" id="1974752"/>
    <lineage>
        <taxon>Bacteria</taxon>
        <taxon>Pseudomonadati</taxon>
        <taxon>Candidatus Omnitrophota</taxon>
        <taxon>Candidatus Taenaricola</taxon>
    </lineage>
</organism>
<dbReference type="Pfam" id="PF09424">
    <property type="entry name" value="YqeY"/>
    <property type="match status" value="1"/>
</dbReference>
<sequence>MLQDKINKDLIDAMKSGDAVKVSTLRMLNSAFKNIIIAKKLQKLEDTDVIDVISKQVKQRAESIDQFKKGNRQDLVDKETKELDILKTYLPEQMGEEELTKLAQDTIKEVGATGKQDMGKVMKAIMPKAKGRCDSKLLSEIVGKCLN</sequence>
<comment type="caution">
    <text evidence="1">The sequence shown here is derived from an EMBL/GenBank/DDBJ whole genome shotgun (WGS) entry which is preliminary data.</text>
</comment>
<dbReference type="Proteomes" id="UP000231267">
    <property type="component" value="Unassembled WGS sequence"/>
</dbReference>
<accession>A0A2J0LG31</accession>
<evidence type="ECO:0000313" key="2">
    <source>
        <dbReference type="Proteomes" id="UP000231267"/>
    </source>
</evidence>
<protein>
    <submittedName>
        <fullName evidence="1">Aspartyl-tRNA amidotransferase</fullName>
    </submittedName>
</protein>
<dbReference type="PANTHER" id="PTHR28055:SF1">
    <property type="entry name" value="ALTERED INHERITANCE OF MITOCHONDRIA PROTEIN 41, MITOCHONDRIAL"/>
    <property type="match status" value="1"/>
</dbReference>
<gene>
    <name evidence="1" type="ORF">COW11_01480</name>
</gene>
<name>A0A2J0LG31_9BACT</name>
<dbReference type="GO" id="GO:0016884">
    <property type="term" value="F:carbon-nitrogen ligase activity, with glutamine as amido-N-donor"/>
    <property type="evidence" value="ECO:0007669"/>
    <property type="project" value="InterPro"/>
</dbReference>
<dbReference type="PANTHER" id="PTHR28055">
    <property type="entry name" value="ALTERED INHERITANCE OF MITOCHONDRIA PROTEIN 41, MITOCHONDRIAL"/>
    <property type="match status" value="1"/>
</dbReference>
<evidence type="ECO:0000313" key="1">
    <source>
        <dbReference type="EMBL" id="PIW66791.1"/>
    </source>
</evidence>
<dbReference type="Gene3D" id="1.10.1510.10">
    <property type="entry name" value="Uncharacterised protein YqeY/AIM41 PF09424, N-terminal domain"/>
    <property type="match status" value="1"/>
</dbReference>
<dbReference type="InterPro" id="IPR019004">
    <property type="entry name" value="YqeY/Aim41"/>
</dbReference>
<dbReference type="Gene3D" id="1.10.10.410">
    <property type="match status" value="1"/>
</dbReference>
<dbReference type="InterPro" id="IPR023168">
    <property type="entry name" value="GatB_Yqey_C_2"/>
</dbReference>
<dbReference type="InterPro" id="IPR042184">
    <property type="entry name" value="YqeY/Aim41_N"/>
</dbReference>
<dbReference type="InterPro" id="IPR003789">
    <property type="entry name" value="Asn/Gln_tRNA_amidoTrase-B-like"/>
</dbReference>
<dbReference type="EMBL" id="PFGP01000029">
    <property type="protein sequence ID" value="PIW66791.1"/>
    <property type="molecule type" value="Genomic_DNA"/>
</dbReference>
<dbReference type="AlphaFoldDB" id="A0A2J0LG31"/>
<dbReference type="SUPFAM" id="SSF89095">
    <property type="entry name" value="GatB/YqeY motif"/>
    <property type="match status" value="1"/>
</dbReference>
<keyword evidence="1" id="KW-0808">Transferase</keyword>
<dbReference type="GO" id="GO:0016740">
    <property type="term" value="F:transferase activity"/>
    <property type="evidence" value="ECO:0007669"/>
    <property type="project" value="UniProtKB-KW"/>
</dbReference>
<proteinExistence type="predicted"/>
<reference evidence="1 2" key="1">
    <citation type="submission" date="2017-09" db="EMBL/GenBank/DDBJ databases">
        <title>Depth-based differentiation of microbial function through sediment-hosted aquifers and enrichment of novel symbionts in the deep terrestrial subsurface.</title>
        <authorList>
            <person name="Probst A.J."/>
            <person name="Ladd B."/>
            <person name="Jarett J.K."/>
            <person name="Geller-Mcgrath D.E."/>
            <person name="Sieber C.M."/>
            <person name="Emerson J.B."/>
            <person name="Anantharaman K."/>
            <person name="Thomas B.C."/>
            <person name="Malmstrom R."/>
            <person name="Stieglmeier M."/>
            <person name="Klingl A."/>
            <person name="Woyke T."/>
            <person name="Ryan C.M."/>
            <person name="Banfield J.F."/>
        </authorList>
    </citation>
    <scope>NUCLEOTIDE SEQUENCE [LARGE SCALE GENOMIC DNA]</scope>
    <source>
        <strain evidence="1">CG12_big_fil_rev_8_21_14_0_65_43_15</strain>
    </source>
</reference>